<comment type="caution">
    <text evidence="2">The sequence shown here is derived from an EMBL/GenBank/DDBJ whole genome shotgun (WGS) entry which is preliminary data.</text>
</comment>
<keyword evidence="3" id="KW-1185">Reference proteome</keyword>
<dbReference type="EMBL" id="JAVFWL010000001">
    <property type="protein sequence ID" value="KAK6726001.1"/>
    <property type="molecule type" value="Genomic_DNA"/>
</dbReference>
<protein>
    <submittedName>
        <fullName evidence="2">Uncharacterized protein</fullName>
    </submittedName>
</protein>
<name>A0ABR1BJQ0_NECAM</name>
<feature type="signal peptide" evidence="1">
    <location>
        <begin position="1"/>
        <end position="21"/>
    </location>
</feature>
<proteinExistence type="predicted"/>
<evidence type="ECO:0000313" key="2">
    <source>
        <dbReference type="EMBL" id="KAK6726001.1"/>
    </source>
</evidence>
<keyword evidence="1" id="KW-0732">Signal</keyword>
<accession>A0ABR1BJQ0</accession>
<sequence length="73" mass="8600">MHVHELCSFLTVLRHLLVNSAFGIMQKKKHESLERLWWKLFLPNRLLAAIPPRPILRYQNTQFPLETLSSGHP</sequence>
<dbReference type="Proteomes" id="UP001303046">
    <property type="component" value="Unassembled WGS sequence"/>
</dbReference>
<organism evidence="2 3">
    <name type="scientific">Necator americanus</name>
    <name type="common">Human hookworm</name>
    <dbReference type="NCBI Taxonomy" id="51031"/>
    <lineage>
        <taxon>Eukaryota</taxon>
        <taxon>Metazoa</taxon>
        <taxon>Ecdysozoa</taxon>
        <taxon>Nematoda</taxon>
        <taxon>Chromadorea</taxon>
        <taxon>Rhabditida</taxon>
        <taxon>Rhabditina</taxon>
        <taxon>Rhabditomorpha</taxon>
        <taxon>Strongyloidea</taxon>
        <taxon>Ancylostomatidae</taxon>
        <taxon>Bunostominae</taxon>
        <taxon>Necator</taxon>
    </lineage>
</organism>
<reference evidence="2 3" key="1">
    <citation type="submission" date="2023-08" db="EMBL/GenBank/DDBJ databases">
        <title>A Necator americanus chromosomal reference genome.</title>
        <authorList>
            <person name="Ilik V."/>
            <person name="Petrzelkova K.J."/>
            <person name="Pardy F."/>
            <person name="Fuh T."/>
            <person name="Niatou-Singa F.S."/>
            <person name="Gouil Q."/>
            <person name="Baker L."/>
            <person name="Ritchie M.E."/>
            <person name="Jex A.R."/>
            <person name="Gazzola D."/>
            <person name="Li H."/>
            <person name="Toshio Fujiwara R."/>
            <person name="Zhan B."/>
            <person name="Aroian R.V."/>
            <person name="Pafco B."/>
            <person name="Schwarz E.M."/>
        </authorList>
    </citation>
    <scope>NUCLEOTIDE SEQUENCE [LARGE SCALE GENOMIC DNA]</scope>
    <source>
        <strain evidence="2 3">Aroian</strain>
        <tissue evidence="2">Whole animal</tissue>
    </source>
</reference>
<gene>
    <name evidence="2" type="primary">Necator_chrI.g487</name>
    <name evidence="2" type="ORF">RB195_004365</name>
</gene>
<evidence type="ECO:0000313" key="3">
    <source>
        <dbReference type="Proteomes" id="UP001303046"/>
    </source>
</evidence>
<feature type="chain" id="PRO_5046264518" evidence="1">
    <location>
        <begin position="22"/>
        <end position="73"/>
    </location>
</feature>
<evidence type="ECO:0000256" key="1">
    <source>
        <dbReference type="SAM" id="SignalP"/>
    </source>
</evidence>